<dbReference type="EMBL" id="CP104396">
    <property type="protein sequence ID" value="UXC64182.1"/>
    <property type="molecule type" value="Genomic_DNA"/>
</dbReference>
<dbReference type="Pfam" id="PF06612">
    <property type="entry name" value="DUF1146"/>
    <property type="match status" value="1"/>
</dbReference>
<gene>
    <name evidence="3" type="ORF">AYP69_03610</name>
    <name evidence="4" type="ORF">CYR79_00975</name>
    <name evidence="2" type="ORF">HF863_10160</name>
    <name evidence="5" type="ORF">N4562_03965</name>
</gene>
<evidence type="ECO:0000313" key="2">
    <source>
        <dbReference type="EMBL" id="NME43119.1"/>
    </source>
</evidence>
<reference evidence="5" key="5">
    <citation type="submission" date="2022-09" db="EMBL/GenBank/DDBJ databases">
        <title>Complete genome of Ligilactobacillus agilis AM_LB6, isolated from chicken feces.</title>
        <authorList>
            <person name="den Bakker H.C."/>
            <person name="Mann A."/>
        </authorList>
    </citation>
    <scope>NUCLEOTIDE SEQUENCE</scope>
    <source>
        <strain evidence="5">AM_LB6</strain>
    </source>
</reference>
<name>A0A226RDE2_9LACO</name>
<reference evidence="3 6" key="1">
    <citation type="submission" date="2016-03" db="EMBL/GenBank/DDBJ databases">
        <title>Sequencing of Lactobacillus Species from Commercial Turkeys.</title>
        <authorList>
            <person name="Johnson T.J."/>
            <person name="Youmans B.P."/>
            <person name="Case K.A."/>
        </authorList>
    </citation>
    <scope>NUCLEOTIDE SEQUENCE [LARGE SCALE GENOMIC DNA]</scope>
    <source>
        <strain evidence="3 6">UMNLA1</strain>
    </source>
</reference>
<evidence type="ECO:0000313" key="7">
    <source>
        <dbReference type="Proteomes" id="UP000234579"/>
    </source>
</evidence>
<evidence type="ECO:0000313" key="4">
    <source>
        <dbReference type="EMBL" id="PLA77417.1"/>
    </source>
</evidence>
<organism evidence="3 6">
    <name type="scientific">Ligilactobacillus agilis</name>
    <dbReference type="NCBI Taxonomy" id="1601"/>
    <lineage>
        <taxon>Bacteria</taxon>
        <taxon>Bacillati</taxon>
        <taxon>Bacillota</taxon>
        <taxon>Bacilli</taxon>
        <taxon>Lactobacillales</taxon>
        <taxon>Lactobacillaceae</taxon>
        <taxon>Ligilactobacillus</taxon>
    </lineage>
</organism>
<dbReference type="NCBIfam" id="TIGR02327">
    <property type="entry name" value="int_mem_ywzB"/>
    <property type="match status" value="1"/>
</dbReference>
<evidence type="ECO:0000313" key="8">
    <source>
        <dbReference type="Proteomes" id="UP000563853"/>
    </source>
</evidence>
<reference evidence="4" key="3">
    <citation type="submission" date="2017-12" db="EMBL/GenBank/DDBJ databases">
        <authorList>
            <person name="Hurst M.R.H."/>
        </authorList>
    </citation>
    <scope>NUCLEOTIDE SEQUENCE [LARGE SCALE GENOMIC DNA]</scope>
    <source>
        <strain evidence="4">268A</strain>
    </source>
</reference>
<dbReference type="KEGG" id="lagl:BEN83_02555"/>
<reference evidence="7" key="2">
    <citation type="submission" date="2017-12" db="EMBL/GenBank/DDBJ databases">
        <authorList>
            <person name="Christensen H."/>
        </authorList>
    </citation>
    <scope>NUCLEOTIDE SEQUENCE [LARGE SCALE GENOMIC DNA]</scope>
    <source>
        <strain evidence="7">268A</strain>
    </source>
</reference>
<evidence type="ECO:0000313" key="3">
    <source>
        <dbReference type="EMBL" id="OXS41067.1"/>
    </source>
</evidence>
<dbReference type="Proteomes" id="UP000563853">
    <property type="component" value="Unassembled WGS sequence"/>
</dbReference>
<dbReference type="EMBL" id="PKGI01000004">
    <property type="protein sequence ID" value="PLA77417.1"/>
    <property type="molecule type" value="Genomic_DNA"/>
</dbReference>
<evidence type="ECO:0000256" key="1">
    <source>
        <dbReference type="SAM" id="Phobius"/>
    </source>
</evidence>
<evidence type="ECO:0000313" key="5">
    <source>
        <dbReference type="EMBL" id="UXC64182.1"/>
    </source>
</evidence>
<keyword evidence="1" id="KW-0472">Membrane</keyword>
<protein>
    <submittedName>
        <fullName evidence="2">DUF1146 domain-containing protein</fullName>
    </submittedName>
    <submittedName>
        <fullName evidence="5">DUF1146 family protein</fullName>
    </submittedName>
</protein>
<dbReference type="STRING" id="1601.GCA_001243975_01504"/>
<dbReference type="Proteomes" id="UP000234579">
    <property type="component" value="Unassembled WGS sequence"/>
</dbReference>
<feature type="transmembrane region" description="Helical" evidence="1">
    <location>
        <begin position="6"/>
        <end position="24"/>
    </location>
</feature>
<keyword evidence="1" id="KW-0812">Transmembrane</keyword>
<dbReference type="Proteomes" id="UP000215261">
    <property type="component" value="Unassembled WGS sequence"/>
</dbReference>
<dbReference type="AlphaFoldDB" id="A0A226RDE2"/>
<dbReference type="EMBL" id="LUGO01000035">
    <property type="protein sequence ID" value="OXS41067.1"/>
    <property type="molecule type" value="Genomic_DNA"/>
</dbReference>
<accession>A0A226RDE2</accession>
<dbReference type="InterPro" id="IPR009526">
    <property type="entry name" value="DUF1146"/>
</dbReference>
<feature type="transmembrane region" description="Helical" evidence="1">
    <location>
        <begin position="45"/>
        <end position="66"/>
    </location>
</feature>
<dbReference type="Proteomes" id="UP001058429">
    <property type="component" value="Chromosome"/>
</dbReference>
<reference evidence="2 8" key="4">
    <citation type="submission" date="2020-04" db="EMBL/GenBank/DDBJ databases">
        <authorList>
            <person name="Hitch T.C.A."/>
            <person name="Wylensek D."/>
            <person name="Clavel T."/>
        </authorList>
    </citation>
    <scope>NUCLEOTIDE SEQUENCE [LARGE SCALE GENOMIC DNA]</scope>
    <source>
        <strain evidence="2 8">WCA-389-WT-5H1</strain>
    </source>
</reference>
<sequence>MQYYGYLALITLVSHFIFITLAFMGFQSLRLDRYITPERQGKFKLVIVMLSVAVGFGCSEFFLNFIDSARNLVYLIS</sequence>
<evidence type="ECO:0000313" key="6">
    <source>
        <dbReference type="Proteomes" id="UP000215261"/>
    </source>
</evidence>
<proteinExistence type="predicted"/>
<keyword evidence="1" id="KW-1133">Transmembrane helix</keyword>
<dbReference type="EMBL" id="JABAFP010000059">
    <property type="protein sequence ID" value="NME43119.1"/>
    <property type="molecule type" value="Genomic_DNA"/>
</dbReference>
<dbReference type="RefSeq" id="WP_050611997.1">
    <property type="nucleotide sequence ID" value="NZ_BLAM01000056.1"/>
</dbReference>
<dbReference type="GeneID" id="75136981"/>